<feature type="chain" id="PRO_5040217653" description="DUF7707 domain-containing protein" evidence="1">
    <location>
        <begin position="19"/>
        <end position="187"/>
    </location>
</feature>
<evidence type="ECO:0000259" key="2">
    <source>
        <dbReference type="Pfam" id="PF24808"/>
    </source>
</evidence>
<dbReference type="PANTHER" id="PTHR38118:SF3">
    <property type="entry name" value="ANCHORED CELL WALL PROTEIN 11"/>
    <property type="match status" value="1"/>
</dbReference>
<feature type="signal peptide" evidence="1">
    <location>
        <begin position="1"/>
        <end position="18"/>
    </location>
</feature>
<proteinExistence type="predicted"/>
<dbReference type="Pfam" id="PF24808">
    <property type="entry name" value="DUF7707"/>
    <property type="match status" value="1"/>
</dbReference>
<gene>
    <name evidence="3" type="ORF">BJ875DRAFT_30630</name>
</gene>
<dbReference type="InterPro" id="IPR056124">
    <property type="entry name" value="DUF7707"/>
</dbReference>
<protein>
    <recommendedName>
        <fullName evidence="2">DUF7707 domain-containing protein</fullName>
    </recommendedName>
</protein>
<evidence type="ECO:0000256" key="1">
    <source>
        <dbReference type="SAM" id="SignalP"/>
    </source>
</evidence>
<dbReference type="PANTHER" id="PTHR38118">
    <property type="entry name" value="ANCHORED CELL WALL PROTEIN 11-RELATED"/>
    <property type="match status" value="1"/>
</dbReference>
<dbReference type="EMBL" id="MU251483">
    <property type="protein sequence ID" value="KAG9233857.1"/>
    <property type="molecule type" value="Genomic_DNA"/>
</dbReference>
<reference evidence="3" key="1">
    <citation type="journal article" date="2021" name="IMA Fungus">
        <title>Genomic characterization of three marine fungi, including Emericellopsis atlantica sp. nov. with signatures of a generalist lifestyle and marine biomass degradation.</title>
        <authorList>
            <person name="Hagestad O.C."/>
            <person name="Hou L."/>
            <person name="Andersen J.H."/>
            <person name="Hansen E.H."/>
            <person name="Altermark B."/>
            <person name="Li C."/>
            <person name="Kuhnert E."/>
            <person name="Cox R.J."/>
            <person name="Crous P.W."/>
            <person name="Spatafora J.W."/>
            <person name="Lail K."/>
            <person name="Amirebrahimi M."/>
            <person name="Lipzen A."/>
            <person name="Pangilinan J."/>
            <person name="Andreopoulos W."/>
            <person name="Hayes R.D."/>
            <person name="Ng V."/>
            <person name="Grigoriev I.V."/>
            <person name="Jackson S.A."/>
            <person name="Sutton T.D.S."/>
            <person name="Dobson A.D.W."/>
            <person name="Rama T."/>
        </authorList>
    </citation>
    <scope>NUCLEOTIDE SEQUENCE</scope>
    <source>
        <strain evidence="3">TRa018bII</strain>
    </source>
</reference>
<keyword evidence="1" id="KW-0732">Signal</keyword>
<accession>A0A9P7YHY2</accession>
<dbReference type="AlphaFoldDB" id="A0A9P7YHY2"/>
<keyword evidence="4" id="KW-1185">Reference proteome</keyword>
<comment type="caution">
    <text evidence="3">The sequence shown here is derived from an EMBL/GenBank/DDBJ whole genome shotgun (WGS) entry which is preliminary data.</text>
</comment>
<evidence type="ECO:0000313" key="3">
    <source>
        <dbReference type="EMBL" id="KAG9233857.1"/>
    </source>
</evidence>
<name>A0A9P7YHY2_9HELO</name>
<organism evidence="3 4">
    <name type="scientific">Amylocarpus encephaloides</name>
    <dbReference type="NCBI Taxonomy" id="45428"/>
    <lineage>
        <taxon>Eukaryota</taxon>
        <taxon>Fungi</taxon>
        <taxon>Dikarya</taxon>
        <taxon>Ascomycota</taxon>
        <taxon>Pezizomycotina</taxon>
        <taxon>Leotiomycetes</taxon>
        <taxon>Helotiales</taxon>
        <taxon>Helotiales incertae sedis</taxon>
        <taxon>Amylocarpus</taxon>
    </lineage>
</organism>
<sequence>MFVKSAVAVALCATFATAATNTTTVEPSTVSATIRSQWCAGQQNTCPILCANQYMDNVCDPNTLNYTCTCNNGTAPGLEFYTQTMPTYECLEVYSNCITAGQNDATAQRLCTEARDANCGTLDPTKFVAPTSTSSASGTPTVSAGAASSNSAATSTSKAAAATMAIVADYGTGLFAAGAAAAFGYML</sequence>
<evidence type="ECO:0000313" key="4">
    <source>
        <dbReference type="Proteomes" id="UP000824998"/>
    </source>
</evidence>
<dbReference type="OrthoDB" id="2121879at2759"/>
<dbReference type="Proteomes" id="UP000824998">
    <property type="component" value="Unassembled WGS sequence"/>
</dbReference>
<feature type="domain" description="DUF7707" evidence="2">
    <location>
        <begin position="24"/>
        <end position="124"/>
    </location>
</feature>